<evidence type="ECO:0000256" key="1">
    <source>
        <dbReference type="ARBA" id="ARBA00009156"/>
    </source>
</evidence>
<dbReference type="InterPro" id="IPR018484">
    <property type="entry name" value="FGGY_N"/>
</dbReference>
<gene>
    <name evidence="6" type="ORF">ACFSUC_04435</name>
</gene>
<evidence type="ECO:0000256" key="2">
    <source>
        <dbReference type="ARBA" id="ARBA00022679"/>
    </source>
</evidence>
<organism evidence="6 7">
    <name type="scientific">Marinicrinis sediminis</name>
    <dbReference type="NCBI Taxonomy" id="1652465"/>
    <lineage>
        <taxon>Bacteria</taxon>
        <taxon>Bacillati</taxon>
        <taxon>Bacillota</taxon>
        <taxon>Bacilli</taxon>
        <taxon>Bacillales</taxon>
        <taxon>Paenibacillaceae</taxon>
    </lineage>
</organism>
<evidence type="ECO:0000256" key="3">
    <source>
        <dbReference type="ARBA" id="ARBA00022777"/>
    </source>
</evidence>
<dbReference type="Proteomes" id="UP001597497">
    <property type="component" value="Unassembled WGS sequence"/>
</dbReference>
<dbReference type="Gene3D" id="3.30.420.40">
    <property type="match status" value="2"/>
</dbReference>
<dbReference type="SUPFAM" id="SSF53067">
    <property type="entry name" value="Actin-like ATPase domain"/>
    <property type="match status" value="2"/>
</dbReference>
<dbReference type="CDD" id="cd07773">
    <property type="entry name" value="ASKHA_NBD_FGGY_FK"/>
    <property type="match status" value="1"/>
</dbReference>
<keyword evidence="2" id="KW-0808">Transferase</keyword>
<accession>A0ABW5R8E3</accession>
<feature type="domain" description="Carbohydrate kinase FGGY C-terminal" evidence="5">
    <location>
        <begin position="255"/>
        <end position="442"/>
    </location>
</feature>
<evidence type="ECO:0000313" key="6">
    <source>
        <dbReference type="EMBL" id="MFD2670854.1"/>
    </source>
</evidence>
<name>A0ABW5R8E3_9BACL</name>
<dbReference type="PANTHER" id="PTHR43095:SF3">
    <property type="entry name" value="L-XYLULOSE_3-KETO-L-GULONATE KINASE"/>
    <property type="match status" value="1"/>
</dbReference>
<sequence length="501" mass="54436">MYIIGIDIGTTHSKAGLFDLNGRHIRTASRKTPTHHHEQGYAYYDPEEIWSLIASALQEITADIPAEQIRSIGIASMAESGLMVDRSSGKAKSHFMPWFDSCSQPQADRIKQETDLVERFSLSGLHIGFKHGLAKILWLKEHQPQSLENAVWLSASGYMLYRLTGQFASDYSLAARTLAFRIDTLEWDEPWIRHFGLDPALFPPAYPAGEKMGDTTAAIQSLGIAPQTPVTIAGHDHVAAALSVGAVTPEIVYDSMGTAETMVGTMAPKSLGQREYDAGLSFGIHIARGQMFWMGGNASSGGSVEWLRGLLADEQLTYEHLLQLLAAVSPEPTGLLYYPYLTGSGAPLPQSTVKGSMIGLRKEHGKGEWLKGVLEGTAYQLQMIREEAEGISGQAIDALVVVGGGTRNPHWLQVKSDVLKVSLTVPDIEEASLLGAALASGIGAGIYADAQSAAGVVQSAVAKRVEPNDAHHERYRQLYEHGYKKLQTPLRTFFQDIAALK</sequence>
<reference evidence="7" key="1">
    <citation type="journal article" date="2019" name="Int. J. Syst. Evol. Microbiol.">
        <title>The Global Catalogue of Microorganisms (GCM) 10K type strain sequencing project: providing services to taxonomists for standard genome sequencing and annotation.</title>
        <authorList>
            <consortium name="The Broad Institute Genomics Platform"/>
            <consortium name="The Broad Institute Genome Sequencing Center for Infectious Disease"/>
            <person name="Wu L."/>
            <person name="Ma J."/>
        </authorList>
    </citation>
    <scope>NUCLEOTIDE SEQUENCE [LARGE SCALE GENOMIC DNA]</scope>
    <source>
        <strain evidence="7">KCTC 33676</strain>
    </source>
</reference>
<dbReference type="RefSeq" id="WP_379928282.1">
    <property type="nucleotide sequence ID" value="NZ_JBHUMM010000007.1"/>
</dbReference>
<dbReference type="InterPro" id="IPR000577">
    <property type="entry name" value="Carb_kinase_FGGY"/>
</dbReference>
<dbReference type="Pfam" id="PF00370">
    <property type="entry name" value="FGGY_N"/>
    <property type="match status" value="1"/>
</dbReference>
<evidence type="ECO:0000259" key="4">
    <source>
        <dbReference type="Pfam" id="PF00370"/>
    </source>
</evidence>
<dbReference type="PIRSF" id="PIRSF000538">
    <property type="entry name" value="GlpK"/>
    <property type="match status" value="1"/>
</dbReference>
<dbReference type="EMBL" id="JBHUMM010000007">
    <property type="protein sequence ID" value="MFD2670854.1"/>
    <property type="molecule type" value="Genomic_DNA"/>
</dbReference>
<dbReference type="PANTHER" id="PTHR43095">
    <property type="entry name" value="SUGAR KINASE"/>
    <property type="match status" value="1"/>
</dbReference>
<evidence type="ECO:0000259" key="5">
    <source>
        <dbReference type="Pfam" id="PF02782"/>
    </source>
</evidence>
<proteinExistence type="inferred from homology"/>
<keyword evidence="7" id="KW-1185">Reference proteome</keyword>
<evidence type="ECO:0000313" key="7">
    <source>
        <dbReference type="Proteomes" id="UP001597497"/>
    </source>
</evidence>
<feature type="domain" description="Carbohydrate kinase FGGY N-terminal" evidence="4">
    <location>
        <begin position="2"/>
        <end position="242"/>
    </location>
</feature>
<comment type="caution">
    <text evidence="6">The sequence shown here is derived from an EMBL/GenBank/DDBJ whole genome shotgun (WGS) entry which is preliminary data.</text>
</comment>
<dbReference type="InterPro" id="IPR050406">
    <property type="entry name" value="FGGY_Carb_Kinase"/>
</dbReference>
<comment type="similarity">
    <text evidence="1">Belongs to the FGGY kinase family.</text>
</comment>
<protein>
    <submittedName>
        <fullName evidence="6">L-fuculokinase</fullName>
    </submittedName>
</protein>
<dbReference type="Pfam" id="PF02782">
    <property type="entry name" value="FGGY_C"/>
    <property type="match status" value="1"/>
</dbReference>
<keyword evidence="3" id="KW-0418">Kinase</keyword>
<dbReference type="InterPro" id="IPR018485">
    <property type="entry name" value="FGGY_C"/>
</dbReference>
<dbReference type="InterPro" id="IPR043129">
    <property type="entry name" value="ATPase_NBD"/>
</dbReference>